<protein>
    <submittedName>
        <fullName evidence="1">Haloacid dehalogenase</fullName>
    </submittedName>
    <submittedName>
        <fullName evidence="2">Phosphoglycolate phosphatase</fullName>
    </submittedName>
</protein>
<dbReference type="SUPFAM" id="SSF56784">
    <property type="entry name" value="HAD-like"/>
    <property type="match status" value="1"/>
</dbReference>
<dbReference type="GO" id="GO:0008967">
    <property type="term" value="F:phosphoglycolate phosphatase activity"/>
    <property type="evidence" value="ECO:0007669"/>
    <property type="project" value="TreeGrafter"/>
</dbReference>
<dbReference type="AlphaFoldDB" id="A0AAN4UUN1"/>
<dbReference type="Pfam" id="PF13419">
    <property type="entry name" value="HAD_2"/>
    <property type="match status" value="1"/>
</dbReference>
<dbReference type="SFLD" id="SFLDS00003">
    <property type="entry name" value="Haloacid_Dehalogenase"/>
    <property type="match status" value="1"/>
</dbReference>
<dbReference type="Gene3D" id="3.40.50.1000">
    <property type="entry name" value="HAD superfamily/HAD-like"/>
    <property type="match status" value="1"/>
</dbReference>
<evidence type="ECO:0000313" key="4">
    <source>
        <dbReference type="Proteomes" id="UP000634647"/>
    </source>
</evidence>
<gene>
    <name evidence="1" type="ORF">GCM10008024_37820</name>
    <name evidence="2" type="ORF">SAMN05444006_13018</name>
</gene>
<dbReference type="SFLD" id="SFLDG01129">
    <property type="entry name" value="C1.5:_HAD__Beta-PGM__Phosphata"/>
    <property type="match status" value="1"/>
</dbReference>
<comment type="caution">
    <text evidence="1">The sequence shown here is derived from an EMBL/GenBank/DDBJ whole genome shotgun (WGS) entry which is preliminary data.</text>
</comment>
<dbReference type="InterPro" id="IPR050155">
    <property type="entry name" value="HAD-like_hydrolase_sf"/>
</dbReference>
<dbReference type="InterPro" id="IPR023198">
    <property type="entry name" value="PGP-like_dom2"/>
</dbReference>
<dbReference type="PANTHER" id="PTHR43434:SF24">
    <property type="entry name" value="HYDROLASE-RELATED"/>
    <property type="match status" value="1"/>
</dbReference>
<dbReference type="InterPro" id="IPR041492">
    <property type="entry name" value="HAD_2"/>
</dbReference>
<dbReference type="EMBL" id="FNOB01000030">
    <property type="protein sequence ID" value="SDX79451.1"/>
    <property type="molecule type" value="Genomic_DNA"/>
</dbReference>
<reference evidence="1" key="1">
    <citation type="journal article" date="2014" name="Int. J. Syst. Evol. Microbiol.">
        <title>Complete genome sequence of Corynebacterium casei LMG S-19264T (=DSM 44701T), isolated from a smear-ripened cheese.</title>
        <authorList>
            <consortium name="US DOE Joint Genome Institute (JGI-PGF)"/>
            <person name="Walter F."/>
            <person name="Albersmeier A."/>
            <person name="Kalinowski J."/>
            <person name="Ruckert C."/>
        </authorList>
    </citation>
    <scope>NUCLEOTIDE SEQUENCE</scope>
    <source>
        <strain evidence="1">CGMCC 1.10859</strain>
    </source>
</reference>
<dbReference type="RefSeq" id="WP_035839333.1">
    <property type="nucleotide sequence ID" value="NZ_BNAB01000028.1"/>
</dbReference>
<sequence length="223" mass="23989">MTAVPSTDLRLVVFDVDGTLVDSQHEIVASMRAAFNMLGRPAPDRETMLSVVGLSLPQAMAALAPEVTKDELRDLVDRYRASWVSGRTAAPLFPGALAALDALSAHDEVLLAVATGKSRRGLEKLLTAHDLGRRFVSLQVADDHPSKPHPSMLMAALAETGVEAHRAVMVGDTEFDMQMGRAAGLATIGVTWGYHPRERLAGADVLIDDFALLGDALERIWRA</sequence>
<name>A0AAN4UUN1_9RHOB</name>
<dbReference type="InterPro" id="IPR023214">
    <property type="entry name" value="HAD_sf"/>
</dbReference>
<evidence type="ECO:0000313" key="3">
    <source>
        <dbReference type="Proteomes" id="UP000199541"/>
    </source>
</evidence>
<evidence type="ECO:0000313" key="1">
    <source>
        <dbReference type="EMBL" id="GHE05781.1"/>
    </source>
</evidence>
<dbReference type="InterPro" id="IPR036412">
    <property type="entry name" value="HAD-like_sf"/>
</dbReference>
<accession>A0AAN4UUN1</accession>
<evidence type="ECO:0000313" key="2">
    <source>
        <dbReference type="EMBL" id="SDX79451.1"/>
    </source>
</evidence>
<dbReference type="InterPro" id="IPR006439">
    <property type="entry name" value="HAD-SF_hydro_IA"/>
</dbReference>
<dbReference type="PANTHER" id="PTHR43434">
    <property type="entry name" value="PHOSPHOGLYCOLATE PHOSPHATASE"/>
    <property type="match status" value="1"/>
</dbReference>
<dbReference type="Proteomes" id="UP000634647">
    <property type="component" value="Unassembled WGS sequence"/>
</dbReference>
<dbReference type="GO" id="GO:0005829">
    <property type="term" value="C:cytosol"/>
    <property type="evidence" value="ECO:0007669"/>
    <property type="project" value="TreeGrafter"/>
</dbReference>
<dbReference type="GO" id="GO:0006281">
    <property type="term" value="P:DNA repair"/>
    <property type="evidence" value="ECO:0007669"/>
    <property type="project" value="TreeGrafter"/>
</dbReference>
<keyword evidence="3" id="KW-1185">Reference proteome</keyword>
<reference evidence="1" key="3">
    <citation type="submission" date="2023-06" db="EMBL/GenBank/DDBJ databases">
        <authorList>
            <person name="Sun Q."/>
            <person name="Zhou Y."/>
        </authorList>
    </citation>
    <scope>NUCLEOTIDE SEQUENCE</scope>
    <source>
        <strain evidence="1">CGMCC 1.10859</strain>
    </source>
</reference>
<dbReference type="NCBIfam" id="TIGR01549">
    <property type="entry name" value="HAD-SF-IA-v1"/>
    <property type="match status" value="1"/>
</dbReference>
<reference evidence="2 3" key="2">
    <citation type="submission" date="2016-10" db="EMBL/GenBank/DDBJ databases">
        <authorList>
            <person name="Varghese N."/>
            <person name="Submissions S."/>
        </authorList>
    </citation>
    <scope>NUCLEOTIDE SEQUENCE [LARGE SCALE GENOMIC DNA]</scope>
    <source>
        <strain evidence="2 3">DSM 24802</strain>
    </source>
</reference>
<proteinExistence type="predicted"/>
<dbReference type="SFLD" id="SFLDG01135">
    <property type="entry name" value="C1.5.6:_HAD__Beta-PGM__Phospha"/>
    <property type="match status" value="1"/>
</dbReference>
<dbReference type="Proteomes" id="UP000199541">
    <property type="component" value="Unassembled WGS sequence"/>
</dbReference>
<organism evidence="1 4">
    <name type="scientific">Allgaiera indica</name>
    <dbReference type="NCBI Taxonomy" id="765699"/>
    <lineage>
        <taxon>Bacteria</taxon>
        <taxon>Pseudomonadati</taxon>
        <taxon>Pseudomonadota</taxon>
        <taxon>Alphaproteobacteria</taxon>
        <taxon>Rhodobacterales</taxon>
        <taxon>Paracoccaceae</taxon>
        <taxon>Allgaiera</taxon>
    </lineage>
</organism>
<dbReference type="Gene3D" id="1.10.150.240">
    <property type="entry name" value="Putative phosphatase, domain 2"/>
    <property type="match status" value="1"/>
</dbReference>
<dbReference type="EMBL" id="BNAB01000028">
    <property type="protein sequence ID" value="GHE05781.1"/>
    <property type="molecule type" value="Genomic_DNA"/>
</dbReference>